<evidence type="ECO:0000256" key="1">
    <source>
        <dbReference type="ARBA" id="ARBA00022679"/>
    </source>
</evidence>
<dbReference type="Gene3D" id="3.40.630.30">
    <property type="match status" value="1"/>
</dbReference>
<feature type="domain" description="N-acetyltransferase" evidence="3">
    <location>
        <begin position="1"/>
        <end position="149"/>
    </location>
</feature>
<dbReference type="SUPFAM" id="SSF55729">
    <property type="entry name" value="Acyl-CoA N-acyltransferases (Nat)"/>
    <property type="match status" value="2"/>
</dbReference>
<evidence type="ECO:0000313" key="5">
    <source>
        <dbReference type="Proteomes" id="UP001589733"/>
    </source>
</evidence>
<proteinExistence type="predicted"/>
<accession>A0ABV6ASU8</accession>
<evidence type="ECO:0000313" key="4">
    <source>
        <dbReference type="EMBL" id="MFB9990572.1"/>
    </source>
</evidence>
<dbReference type="RefSeq" id="WP_380004625.1">
    <property type="nucleotide sequence ID" value="NZ_JBHLYR010000008.1"/>
</dbReference>
<protein>
    <submittedName>
        <fullName evidence="4">GNAT family N-acetyltransferase</fullName>
        <ecNumber evidence="4">2.3.-.-</ecNumber>
    </submittedName>
</protein>
<organism evidence="4 5">
    <name type="scientific">Deinococcus oregonensis</name>
    <dbReference type="NCBI Taxonomy" id="1805970"/>
    <lineage>
        <taxon>Bacteria</taxon>
        <taxon>Thermotogati</taxon>
        <taxon>Deinococcota</taxon>
        <taxon>Deinococci</taxon>
        <taxon>Deinococcales</taxon>
        <taxon>Deinococcaceae</taxon>
        <taxon>Deinococcus</taxon>
    </lineage>
</organism>
<dbReference type="EMBL" id="JBHLYR010000008">
    <property type="protein sequence ID" value="MFB9990572.1"/>
    <property type="molecule type" value="Genomic_DNA"/>
</dbReference>
<dbReference type="PANTHER" id="PTHR43877:SF1">
    <property type="entry name" value="ACETYLTRANSFERASE"/>
    <property type="match status" value="1"/>
</dbReference>
<dbReference type="InterPro" id="IPR000182">
    <property type="entry name" value="GNAT_dom"/>
</dbReference>
<reference evidence="4 5" key="1">
    <citation type="submission" date="2024-09" db="EMBL/GenBank/DDBJ databases">
        <authorList>
            <person name="Sun Q."/>
            <person name="Mori K."/>
        </authorList>
    </citation>
    <scope>NUCLEOTIDE SEQUENCE [LARGE SCALE GENOMIC DNA]</scope>
    <source>
        <strain evidence="4 5">JCM 13503</strain>
    </source>
</reference>
<dbReference type="EC" id="2.3.-.-" evidence="4"/>
<evidence type="ECO:0000256" key="2">
    <source>
        <dbReference type="ARBA" id="ARBA00023315"/>
    </source>
</evidence>
<sequence length="315" mass="34443">MPTRPFRAADAGAWAALQSAGTGQPITAEALLADEARRHPPHFSRRWVQEESGHVVGVAHLYFFPFDPPEFLHVALQVQPSARGRGVGRALWATAQEAAREQGVGLAASVDDTDAESLNWAAKRGFVQHAHRFASELNLTTFDAAAHAPALANASAQGVTFTDLADADAATLERYLNFVADRLTETPDLAGLPRWPLEQVREMLRLDGTPDFPARPDWLILALAPDGTWLGTTAMIRFRTRPVLYNELTAVMPQARGRGLALPLKLQAIARAQAEGYALMRTNNLSTNAPMLRVNHQLGFVPQPGRFELHLSRLS</sequence>
<dbReference type="Proteomes" id="UP001589733">
    <property type="component" value="Unassembled WGS sequence"/>
</dbReference>
<evidence type="ECO:0000259" key="3">
    <source>
        <dbReference type="PROSITE" id="PS51186"/>
    </source>
</evidence>
<name>A0ABV6ASU8_9DEIO</name>
<keyword evidence="2 4" id="KW-0012">Acyltransferase</keyword>
<dbReference type="GO" id="GO:0016746">
    <property type="term" value="F:acyltransferase activity"/>
    <property type="evidence" value="ECO:0007669"/>
    <property type="project" value="UniProtKB-KW"/>
</dbReference>
<comment type="caution">
    <text evidence="4">The sequence shown here is derived from an EMBL/GenBank/DDBJ whole genome shotgun (WGS) entry which is preliminary data.</text>
</comment>
<dbReference type="InterPro" id="IPR016181">
    <property type="entry name" value="Acyl_CoA_acyltransferase"/>
</dbReference>
<feature type="domain" description="N-acetyltransferase" evidence="3">
    <location>
        <begin position="162"/>
        <end position="315"/>
    </location>
</feature>
<dbReference type="PROSITE" id="PS51186">
    <property type="entry name" value="GNAT"/>
    <property type="match status" value="2"/>
</dbReference>
<dbReference type="CDD" id="cd04301">
    <property type="entry name" value="NAT_SF"/>
    <property type="match status" value="1"/>
</dbReference>
<dbReference type="PANTHER" id="PTHR43877">
    <property type="entry name" value="AMINOALKYLPHOSPHONATE N-ACETYLTRANSFERASE-RELATED-RELATED"/>
    <property type="match status" value="1"/>
</dbReference>
<gene>
    <name evidence="4" type="ORF">ACFFLM_01035</name>
</gene>
<dbReference type="InterPro" id="IPR050832">
    <property type="entry name" value="Bact_Acetyltransf"/>
</dbReference>
<keyword evidence="1 4" id="KW-0808">Transferase</keyword>
<dbReference type="Pfam" id="PF00583">
    <property type="entry name" value="Acetyltransf_1"/>
    <property type="match status" value="1"/>
</dbReference>
<keyword evidence="5" id="KW-1185">Reference proteome</keyword>